<feature type="domain" description="ANTAR" evidence="1">
    <location>
        <begin position="140"/>
        <end position="192"/>
    </location>
</feature>
<organism evidence="2 3">
    <name type="scientific">Nonomuraea soli</name>
    <dbReference type="NCBI Taxonomy" id="1032476"/>
    <lineage>
        <taxon>Bacteria</taxon>
        <taxon>Bacillati</taxon>
        <taxon>Actinomycetota</taxon>
        <taxon>Actinomycetes</taxon>
        <taxon>Streptosporangiales</taxon>
        <taxon>Streptosporangiaceae</taxon>
        <taxon>Nonomuraea</taxon>
    </lineage>
</organism>
<gene>
    <name evidence="2" type="ORF">HNR30_001340</name>
</gene>
<dbReference type="InterPro" id="IPR003018">
    <property type="entry name" value="GAF"/>
</dbReference>
<evidence type="ECO:0000259" key="1">
    <source>
        <dbReference type="SMART" id="SM01012"/>
    </source>
</evidence>
<dbReference type="Gene3D" id="3.30.450.40">
    <property type="match status" value="1"/>
</dbReference>
<dbReference type="AlphaFoldDB" id="A0A7W0HNP2"/>
<dbReference type="SMART" id="SM01012">
    <property type="entry name" value="ANTAR"/>
    <property type="match status" value="1"/>
</dbReference>
<dbReference type="Pfam" id="PF13185">
    <property type="entry name" value="GAF_2"/>
    <property type="match status" value="1"/>
</dbReference>
<dbReference type="RefSeq" id="WP_181608735.1">
    <property type="nucleotide sequence ID" value="NZ_JACDUR010000001.1"/>
</dbReference>
<evidence type="ECO:0000313" key="3">
    <source>
        <dbReference type="Proteomes" id="UP000530928"/>
    </source>
</evidence>
<evidence type="ECO:0000313" key="2">
    <source>
        <dbReference type="EMBL" id="MBA2890005.1"/>
    </source>
</evidence>
<dbReference type="GO" id="GO:0003723">
    <property type="term" value="F:RNA binding"/>
    <property type="evidence" value="ECO:0007669"/>
    <property type="project" value="InterPro"/>
</dbReference>
<dbReference type="InterPro" id="IPR005561">
    <property type="entry name" value="ANTAR"/>
</dbReference>
<accession>A0A7W0HNP2</accession>
<sequence length="205" mass="21550">MSLRRALADCVELAGADGGGLTLVGRGGTTVPVCASDESSDRLGELQAALGEGPAVDALDSGGPVLAPDLASTWVRERWPRFTAEALRLGRRAAFGLPIRSGTTILGVLDLYREQPGPMAERACADASTCAEAALAIVAGDGGLSDRHAEVLQAAGVISVQLDVNVGEAMARLRAFAYRRGRSPADVARDVLERRLRFTHRMDDI</sequence>
<dbReference type="InterPro" id="IPR029016">
    <property type="entry name" value="GAF-like_dom_sf"/>
</dbReference>
<reference evidence="2 3" key="1">
    <citation type="submission" date="2020-07" db="EMBL/GenBank/DDBJ databases">
        <title>Genomic Encyclopedia of Type Strains, Phase IV (KMG-IV): sequencing the most valuable type-strain genomes for metagenomic binning, comparative biology and taxonomic classification.</title>
        <authorList>
            <person name="Goeker M."/>
        </authorList>
    </citation>
    <scope>NUCLEOTIDE SEQUENCE [LARGE SCALE GENOMIC DNA]</scope>
    <source>
        <strain evidence="2 3">DSM 45533</strain>
    </source>
</reference>
<protein>
    <recommendedName>
        <fullName evidence="1">ANTAR domain-containing protein</fullName>
    </recommendedName>
</protein>
<dbReference type="SUPFAM" id="SSF55781">
    <property type="entry name" value="GAF domain-like"/>
    <property type="match status" value="1"/>
</dbReference>
<proteinExistence type="predicted"/>
<name>A0A7W0HNP2_9ACTN</name>
<keyword evidence="3" id="KW-1185">Reference proteome</keyword>
<dbReference type="EMBL" id="JACDUR010000001">
    <property type="protein sequence ID" value="MBA2890005.1"/>
    <property type="molecule type" value="Genomic_DNA"/>
</dbReference>
<comment type="caution">
    <text evidence="2">The sequence shown here is derived from an EMBL/GenBank/DDBJ whole genome shotgun (WGS) entry which is preliminary data.</text>
</comment>
<dbReference type="Pfam" id="PF03861">
    <property type="entry name" value="ANTAR"/>
    <property type="match status" value="1"/>
</dbReference>
<dbReference type="Proteomes" id="UP000530928">
    <property type="component" value="Unassembled WGS sequence"/>
</dbReference>